<dbReference type="InterPro" id="IPR019051">
    <property type="entry name" value="Trp_biosyn_TM_oprn/chp"/>
</dbReference>
<keyword evidence="2" id="KW-1133">Transmembrane helix</keyword>
<evidence type="ECO:0000313" key="3">
    <source>
        <dbReference type="EMBL" id="AEE45932.1"/>
    </source>
</evidence>
<sequence>MTQDRPPQPAGGPGGPDRGATAPGRRGRGRAAAVLVLLAALTGAVAVPTWLTARGTTALRGTVELPVAGTQVAPGIVGAAVVLLAAAAAVALVGRAGRWLVAVVTAAAGVLVGASAVAVLADPRAAALPVVTTQTGVGRVVGAVEVTLWPWAATAVGVAVVLSAGWLVRTSRTWHAPSRRHEATPAAEGPVDERGAWDALSRGDDPT</sequence>
<keyword evidence="2" id="KW-0472">Membrane</keyword>
<feature type="transmembrane region" description="Helical" evidence="2">
    <location>
        <begin position="148"/>
        <end position="168"/>
    </location>
</feature>
<feature type="transmembrane region" description="Helical" evidence="2">
    <location>
        <begin position="99"/>
        <end position="121"/>
    </location>
</feature>
<dbReference type="KEGG" id="cfi:Celf_1802"/>
<evidence type="ECO:0000256" key="1">
    <source>
        <dbReference type="SAM" id="MobiDB-lite"/>
    </source>
</evidence>
<dbReference type="Pfam" id="PF09534">
    <property type="entry name" value="Trp_oprn_chp"/>
    <property type="match status" value="1"/>
</dbReference>
<feature type="compositionally biased region" description="Basic and acidic residues" evidence="1">
    <location>
        <begin position="191"/>
        <end position="207"/>
    </location>
</feature>
<dbReference type="eggNOG" id="ENOG5033A40">
    <property type="taxonomic scope" value="Bacteria"/>
</dbReference>
<dbReference type="EMBL" id="CP002666">
    <property type="protein sequence ID" value="AEE45932.1"/>
    <property type="molecule type" value="Genomic_DNA"/>
</dbReference>
<dbReference type="AlphaFoldDB" id="F4GYE3"/>
<reference evidence="3 4" key="1">
    <citation type="submission" date="2011-04" db="EMBL/GenBank/DDBJ databases">
        <title>Complete sequence of Cellulomonas fimi ATCC 484.</title>
        <authorList>
            <consortium name="US DOE Joint Genome Institute"/>
            <person name="Lucas S."/>
            <person name="Han J."/>
            <person name="Lapidus A."/>
            <person name="Cheng J.-F."/>
            <person name="Goodwin L."/>
            <person name="Pitluck S."/>
            <person name="Peters L."/>
            <person name="Chertkov O."/>
            <person name="Detter J.C."/>
            <person name="Han C."/>
            <person name="Tapia R."/>
            <person name="Land M."/>
            <person name="Hauser L."/>
            <person name="Kyrpides N."/>
            <person name="Ivanova N."/>
            <person name="Ovchinnikova G."/>
            <person name="Pagani I."/>
            <person name="Mead D."/>
            <person name="Brumm P."/>
            <person name="Woyke T."/>
        </authorList>
    </citation>
    <scope>NUCLEOTIDE SEQUENCE [LARGE SCALE GENOMIC DNA]</scope>
    <source>
        <strain evidence="4">ATCC 484 / DSM 20113 / JCM 1341 / NBRC 15513 / NCIMB 8980 / NCTC 7547</strain>
    </source>
</reference>
<gene>
    <name evidence="3" type="ordered locus">Celf_1802</name>
</gene>
<proteinExistence type="predicted"/>
<evidence type="ECO:0000256" key="2">
    <source>
        <dbReference type="SAM" id="Phobius"/>
    </source>
</evidence>
<name>F4GYE3_CELFA</name>
<dbReference type="RefSeq" id="WP_013770958.1">
    <property type="nucleotide sequence ID" value="NC_015514.1"/>
</dbReference>
<feature type="transmembrane region" description="Helical" evidence="2">
    <location>
        <begin position="31"/>
        <end position="51"/>
    </location>
</feature>
<feature type="compositionally biased region" description="Pro residues" evidence="1">
    <location>
        <begin position="1"/>
        <end position="10"/>
    </location>
</feature>
<dbReference type="Proteomes" id="UP000008460">
    <property type="component" value="Chromosome"/>
</dbReference>
<keyword evidence="2 3" id="KW-0812">Transmembrane</keyword>
<organism evidence="3 4">
    <name type="scientific">Cellulomonas fimi (strain ATCC 484 / DSM 20113 / JCM 1341 / CCUG 24087 / LMG 16345 / NBRC 15513 / NCIMB 8980 / NCTC 7547 / NRS-133)</name>
    <dbReference type="NCBI Taxonomy" id="590998"/>
    <lineage>
        <taxon>Bacteria</taxon>
        <taxon>Bacillati</taxon>
        <taxon>Actinomycetota</taxon>
        <taxon>Actinomycetes</taxon>
        <taxon>Micrococcales</taxon>
        <taxon>Cellulomonadaceae</taxon>
        <taxon>Cellulomonas</taxon>
    </lineage>
</organism>
<dbReference type="STRING" id="590998.Celf_1802"/>
<evidence type="ECO:0000313" key="4">
    <source>
        <dbReference type="Proteomes" id="UP000008460"/>
    </source>
</evidence>
<protein>
    <submittedName>
        <fullName evidence="3">Trp biosynthesis associated, transmembrane protein, Oprn/Chp</fullName>
    </submittedName>
</protein>
<feature type="region of interest" description="Disordered" evidence="1">
    <location>
        <begin position="177"/>
        <end position="207"/>
    </location>
</feature>
<dbReference type="HOGENOM" id="CLU_084749_2_0_11"/>
<feature type="transmembrane region" description="Helical" evidence="2">
    <location>
        <begin position="71"/>
        <end position="92"/>
    </location>
</feature>
<accession>F4GYE3</accession>
<keyword evidence="4" id="KW-1185">Reference proteome</keyword>
<feature type="region of interest" description="Disordered" evidence="1">
    <location>
        <begin position="1"/>
        <end position="25"/>
    </location>
</feature>